<evidence type="ECO:0000313" key="2">
    <source>
        <dbReference type="Proteomes" id="UP000006844"/>
    </source>
</evidence>
<gene>
    <name evidence="1" type="ordered locus">AciPR4_4149</name>
</gene>
<dbReference type="eggNOG" id="ENOG5030NBK">
    <property type="taxonomic scope" value="Bacteria"/>
</dbReference>
<dbReference type="KEGG" id="tsa:AciPR4_4149"/>
<accession>E8V5D6</accession>
<dbReference type="Proteomes" id="UP000006844">
    <property type="component" value="Chromosome"/>
</dbReference>
<dbReference type="Pfam" id="PF11185">
    <property type="entry name" value="DUF2971"/>
    <property type="match status" value="1"/>
</dbReference>
<sequence>MDITLEENEKYRRFVSDVAKEMGVFEFSGDDIIWHYTNGAGLLGILQSSTLFASQVSCLNDTTETKYATDLYKKAVAELIQELHRDQDAVEFLNRVLDYVKEEPDSPTHGTSKFFVTCFSGDEDELTQWDRYAKPNGYAIGFYIRGLWREATSQIYRVTYDPAKQLAAAKKIATATLDFYREGLIGDRRDNPAEWGKFFFAAWDEWVYKLAPLAKDKKWQSENEFRLVHELKVSEFPNVRFAQKPKMMARYLALDTPAWVKRRSNLLPIAKVWIGPGNHPAFSKVSVQLLLEQMGYPTVPVEATKCTIDW</sequence>
<organism evidence="1 2">
    <name type="scientific">Terriglobus saanensis (strain ATCC BAA-1853 / DSM 23119 / SP1PR4)</name>
    <dbReference type="NCBI Taxonomy" id="401053"/>
    <lineage>
        <taxon>Bacteria</taxon>
        <taxon>Pseudomonadati</taxon>
        <taxon>Acidobacteriota</taxon>
        <taxon>Terriglobia</taxon>
        <taxon>Terriglobales</taxon>
        <taxon>Acidobacteriaceae</taxon>
        <taxon>Terriglobus</taxon>
    </lineage>
</organism>
<dbReference type="InterPro" id="IPR021352">
    <property type="entry name" value="DUF2971"/>
</dbReference>
<keyword evidence="2" id="KW-1185">Reference proteome</keyword>
<protein>
    <recommendedName>
        <fullName evidence="3">DUF2971 domain-containing protein</fullName>
    </recommendedName>
</protein>
<evidence type="ECO:0008006" key="3">
    <source>
        <dbReference type="Google" id="ProtNLM"/>
    </source>
</evidence>
<dbReference type="EMBL" id="CP002467">
    <property type="protein sequence ID" value="ADV84895.1"/>
    <property type="molecule type" value="Genomic_DNA"/>
</dbReference>
<dbReference type="STRING" id="401053.AciPR4_4149"/>
<dbReference type="HOGENOM" id="CLU_896953_0_0_0"/>
<dbReference type="AlphaFoldDB" id="E8V5D6"/>
<name>E8V5D6_TERSS</name>
<dbReference type="OrthoDB" id="8550178at2"/>
<proteinExistence type="predicted"/>
<evidence type="ECO:0000313" key="1">
    <source>
        <dbReference type="EMBL" id="ADV84895.1"/>
    </source>
</evidence>
<reference evidence="1 2" key="1">
    <citation type="journal article" date="2012" name="Stand. Genomic Sci.">
        <title>Complete genome sequence of Terriglobus saanensis type strain SP1PR4(T), an Acidobacteria from tundra soil.</title>
        <authorList>
            <person name="Rawat S.R."/>
            <person name="Mannisto M.K."/>
            <person name="Starovoytov V."/>
            <person name="Goodwin L."/>
            <person name="Nolan M."/>
            <person name="Hauser L."/>
            <person name="Land M."/>
            <person name="Davenport K.W."/>
            <person name="Woyke T."/>
            <person name="Haggblom M.M."/>
        </authorList>
    </citation>
    <scope>NUCLEOTIDE SEQUENCE</scope>
    <source>
        <strain evidence="2">ATCC BAA-1853 / DSM 23119 / SP1PR4</strain>
    </source>
</reference>
<dbReference type="RefSeq" id="WP_013570625.1">
    <property type="nucleotide sequence ID" value="NC_014963.1"/>
</dbReference>